<dbReference type="InterPro" id="IPR046335">
    <property type="entry name" value="LacI/GalR-like_sensor"/>
</dbReference>
<dbReference type="InterPro" id="IPR000843">
    <property type="entry name" value="HTH_LacI"/>
</dbReference>
<evidence type="ECO:0000259" key="4">
    <source>
        <dbReference type="PROSITE" id="PS50932"/>
    </source>
</evidence>
<evidence type="ECO:0000256" key="3">
    <source>
        <dbReference type="ARBA" id="ARBA00023163"/>
    </source>
</evidence>
<keyword evidence="7" id="KW-1185">Reference proteome</keyword>
<reference evidence="7" key="1">
    <citation type="journal article" date="2019" name="Int. J. Syst. Evol. Microbiol.">
        <title>The Global Catalogue of Microorganisms (GCM) 10K type strain sequencing project: providing services to taxonomists for standard genome sequencing and annotation.</title>
        <authorList>
            <consortium name="The Broad Institute Genomics Platform"/>
            <consortium name="The Broad Institute Genome Sequencing Center for Infectious Disease"/>
            <person name="Wu L."/>
            <person name="Ma J."/>
        </authorList>
    </citation>
    <scope>NUCLEOTIDE SEQUENCE [LARGE SCALE GENOMIC DNA]</scope>
    <source>
        <strain evidence="7">CGMCC 1.3685</strain>
    </source>
</reference>
<organism evidence="6 7">
    <name type="scientific">Glutamicibacter ardleyensis</name>
    <dbReference type="NCBI Taxonomy" id="225894"/>
    <lineage>
        <taxon>Bacteria</taxon>
        <taxon>Bacillati</taxon>
        <taxon>Actinomycetota</taxon>
        <taxon>Actinomycetes</taxon>
        <taxon>Micrococcales</taxon>
        <taxon>Micrococcaceae</taxon>
        <taxon>Glutamicibacter</taxon>
    </lineage>
</organism>
<dbReference type="PANTHER" id="PTHR30146">
    <property type="entry name" value="LACI-RELATED TRANSCRIPTIONAL REPRESSOR"/>
    <property type="match status" value="1"/>
</dbReference>
<accession>A0ABQ2DPD0</accession>
<dbReference type="SMART" id="SM00354">
    <property type="entry name" value="HTH_LACI"/>
    <property type="match status" value="1"/>
</dbReference>
<dbReference type="CDD" id="cd06267">
    <property type="entry name" value="PBP1_LacI_sugar_binding-like"/>
    <property type="match status" value="1"/>
</dbReference>
<evidence type="ECO:0000313" key="7">
    <source>
        <dbReference type="Proteomes" id="UP000606115"/>
    </source>
</evidence>
<dbReference type="PROSITE" id="PS50932">
    <property type="entry name" value="HTH_LACI_2"/>
    <property type="match status" value="1"/>
</dbReference>
<feature type="domain" description="HTH lacI-type" evidence="4">
    <location>
        <begin position="1"/>
        <end position="55"/>
    </location>
</feature>
<dbReference type="Pfam" id="PF13377">
    <property type="entry name" value="Peripla_BP_3"/>
    <property type="match status" value="1"/>
</dbReference>
<dbReference type="PANTHER" id="PTHR30146:SF153">
    <property type="entry name" value="LACTOSE OPERON REPRESSOR"/>
    <property type="match status" value="1"/>
</dbReference>
<dbReference type="EMBL" id="BMKX01000007">
    <property type="protein sequence ID" value="GGJ66875.1"/>
    <property type="molecule type" value="Genomic_DNA"/>
</dbReference>
<evidence type="ECO:0000256" key="1">
    <source>
        <dbReference type="ARBA" id="ARBA00023015"/>
    </source>
</evidence>
<dbReference type="CDD" id="cd01392">
    <property type="entry name" value="HTH_LacI"/>
    <property type="match status" value="1"/>
</dbReference>
<dbReference type="Gene3D" id="3.40.50.2300">
    <property type="match status" value="2"/>
</dbReference>
<keyword evidence="3" id="KW-0804">Transcription</keyword>
<dbReference type="Pfam" id="PF00356">
    <property type="entry name" value="LacI"/>
    <property type="match status" value="1"/>
</dbReference>
<feature type="domain" description="HTH cro/C1-type" evidence="5">
    <location>
        <begin position="1"/>
        <end position="42"/>
    </location>
</feature>
<dbReference type="InterPro" id="IPR010982">
    <property type="entry name" value="Lambda_DNA-bd_dom_sf"/>
</dbReference>
<dbReference type="InterPro" id="IPR001387">
    <property type="entry name" value="Cro/C1-type_HTH"/>
</dbReference>
<evidence type="ECO:0000313" key="6">
    <source>
        <dbReference type="EMBL" id="GGJ66875.1"/>
    </source>
</evidence>
<proteinExistence type="predicted"/>
<keyword evidence="2" id="KW-0238">DNA-binding</keyword>
<dbReference type="SUPFAM" id="SSF53822">
    <property type="entry name" value="Periplasmic binding protein-like I"/>
    <property type="match status" value="1"/>
</dbReference>
<dbReference type="PRINTS" id="PR00036">
    <property type="entry name" value="HTHLACI"/>
</dbReference>
<evidence type="ECO:0000256" key="2">
    <source>
        <dbReference type="ARBA" id="ARBA00023125"/>
    </source>
</evidence>
<dbReference type="Proteomes" id="UP000606115">
    <property type="component" value="Unassembled WGS sequence"/>
</dbReference>
<dbReference type="InterPro" id="IPR028082">
    <property type="entry name" value="Peripla_BP_I"/>
</dbReference>
<dbReference type="SUPFAM" id="SSF47413">
    <property type="entry name" value="lambda repressor-like DNA-binding domains"/>
    <property type="match status" value="1"/>
</dbReference>
<sequence length="330" mass="34550">MTINDVAQAAGVSVSTVSKVVNARYGVAPSTMERVLQVIAELGYETSLVASSLRSSRTNIIGILVAEFEPFALELLNGISATLRGTQYDLMAYAGNLAPGGRAGWEHRSLSRLGGTLIDGAIIVTPTVEIPHSSVPVIAIDPHAGTSGPAAIDVDNFGGAKTATEHLISLGHRRIGHIKGRSDLKSAHLRESGYRQALQDAGISYDPQLVHDGDYQRDLAAIAATDLLTLPQPPTAIFAANDLSALSAIETAKSLGLNVPNDLSVIGFDDIPEAAQSKPTLSTVRQPMHEMGATAVTLLLSMLAGEEVTQPAQMPASLIPRESTATAPQP</sequence>
<dbReference type="Gene3D" id="1.10.260.40">
    <property type="entry name" value="lambda repressor-like DNA-binding domains"/>
    <property type="match status" value="1"/>
</dbReference>
<dbReference type="PROSITE" id="PS00356">
    <property type="entry name" value="HTH_LACI_1"/>
    <property type="match status" value="1"/>
</dbReference>
<evidence type="ECO:0000259" key="5">
    <source>
        <dbReference type="PROSITE" id="PS50943"/>
    </source>
</evidence>
<dbReference type="PROSITE" id="PS50943">
    <property type="entry name" value="HTH_CROC1"/>
    <property type="match status" value="1"/>
</dbReference>
<keyword evidence="1" id="KW-0805">Transcription regulation</keyword>
<name>A0ABQ2DPD0_9MICC</name>
<protein>
    <submittedName>
        <fullName evidence="6">LacI family transcriptional regulator</fullName>
    </submittedName>
</protein>
<dbReference type="GeneID" id="303305068"/>
<gene>
    <name evidence="6" type="primary">lacI</name>
    <name evidence="6" type="ORF">GCM10007173_27240</name>
</gene>
<dbReference type="RefSeq" id="WP_105677726.1">
    <property type="nucleotide sequence ID" value="NZ_BMKX01000007.1"/>
</dbReference>
<comment type="caution">
    <text evidence="6">The sequence shown here is derived from an EMBL/GenBank/DDBJ whole genome shotgun (WGS) entry which is preliminary data.</text>
</comment>